<evidence type="ECO:0000313" key="1">
    <source>
        <dbReference type="EMBL" id="CAA6820104.1"/>
    </source>
</evidence>
<dbReference type="AlphaFoldDB" id="A0A6S6TL86"/>
<accession>A0A6S6TL86</accession>
<protein>
    <submittedName>
        <fullName evidence="1">Peptide methionine sulfoxide reductase</fullName>
    </submittedName>
</protein>
<proteinExistence type="predicted"/>
<gene>
    <name evidence="1" type="ORF">HELGO_WM619</name>
</gene>
<reference evidence="1" key="1">
    <citation type="submission" date="2020-01" db="EMBL/GenBank/DDBJ databases">
        <authorList>
            <person name="Meier V. D."/>
            <person name="Meier V D."/>
        </authorList>
    </citation>
    <scope>NUCLEOTIDE SEQUENCE</scope>
    <source>
        <strain evidence="1">HLG_WM_MAG_01</strain>
    </source>
</reference>
<dbReference type="EMBL" id="CACVAS010000107">
    <property type="protein sequence ID" value="CAA6820104.1"/>
    <property type="molecule type" value="Genomic_DNA"/>
</dbReference>
<name>A0A6S6TL86_9BACT</name>
<organism evidence="1">
    <name type="scientific">uncultured Sulfurovum sp</name>
    <dbReference type="NCBI Taxonomy" id="269237"/>
    <lineage>
        <taxon>Bacteria</taxon>
        <taxon>Pseudomonadati</taxon>
        <taxon>Campylobacterota</taxon>
        <taxon>Epsilonproteobacteria</taxon>
        <taxon>Campylobacterales</taxon>
        <taxon>Sulfurovaceae</taxon>
        <taxon>Sulfurovum</taxon>
        <taxon>environmental samples</taxon>
    </lineage>
</organism>
<sequence>MPLMNKTNFYSKLLALPEDANYVTYKEKRYLLIKNTLLHGKLIKIYAHRLDSIDVVSGNYYPTIKAGTLKPCEMSDAKVIDFVLNAVVC</sequence>